<protein>
    <recommendedName>
        <fullName evidence="4">Integral membrane protein</fullName>
    </recommendedName>
</protein>
<keyword evidence="1" id="KW-1133">Transmembrane helix</keyword>
<dbReference type="Proteomes" id="UP000316242">
    <property type="component" value="Unassembled WGS sequence"/>
</dbReference>
<gene>
    <name evidence="2" type="ORF">ANI01nite_08570</name>
</gene>
<evidence type="ECO:0000256" key="1">
    <source>
        <dbReference type="SAM" id="Phobius"/>
    </source>
</evidence>
<evidence type="ECO:0008006" key="4">
    <source>
        <dbReference type="Google" id="ProtNLM"/>
    </source>
</evidence>
<organism evidence="2 3">
    <name type="scientific">Glutamicibacter nicotianae</name>
    <name type="common">Arthrobacter nicotianae</name>
    <dbReference type="NCBI Taxonomy" id="37929"/>
    <lineage>
        <taxon>Bacteria</taxon>
        <taxon>Bacillati</taxon>
        <taxon>Actinomycetota</taxon>
        <taxon>Actinomycetes</taxon>
        <taxon>Micrococcales</taxon>
        <taxon>Micrococcaceae</taxon>
        <taxon>Glutamicibacter</taxon>
    </lineage>
</organism>
<keyword evidence="1" id="KW-0472">Membrane</keyword>
<sequence length="119" mass="12505">MHLASLFIFVGLMGTWLVSVIPAGLVTTVQTYILPTVMGAVVVQAIVSQKAPRAAIIALVVSLIVVFGLVPLSPQMGLFSTAIAVIGSAVIAWFLRDKRAIAAAREPDEHGNPPEGPVY</sequence>
<name>A0ABQ0RIR2_GLUNI</name>
<keyword evidence="1" id="KW-0812">Transmembrane</keyword>
<keyword evidence="3" id="KW-1185">Reference proteome</keyword>
<feature type="transmembrane region" description="Helical" evidence="1">
    <location>
        <begin position="54"/>
        <end position="72"/>
    </location>
</feature>
<feature type="transmembrane region" description="Helical" evidence="1">
    <location>
        <begin position="78"/>
        <end position="95"/>
    </location>
</feature>
<proteinExistence type="predicted"/>
<reference evidence="2 3" key="1">
    <citation type="submission" date="2019-06" db="EMBL/GenBank/DDBJ databases">
        <title>Whole genome shotgun sequence of Glutamicibacter nicotianae NBRC 14234.</title>
        <authorList>
            <person name="Hosoyama A."/>
            <person name="Uohara A."/>
            <person name="Ohji S."/>
            <person name="Ichikawa N."/>
        </authorList>
    </citation>
    <scope>NUCLEOTIDE SEQUENCE [LARGE SCALE GENOMIC DNA]</scope>
    <source>
        <strain evidence="2 3">NBRC 14234</strain>
    </source>
</reference>
<evidence type="ECO:0000313" key="2">
    <source>
        <dbReference type="EMBL" id="GEC11654.1"/>
    </source>
</evidence>
<evidence type="ECO:0000313" key="3">
    <source>
        <dbReference type="Proteomes" id="UP000316242"/>
    </source>
</evidence>
<comment type="caution">
    <text evidence="2">The sequence shown here is derived from an EMBL/GenBank/DDBJ whole genome shotgun (WGS) entry which is preliminary data.</text>
</comment>
<dbReference type="RefSeq" id="WP_307723200.1">
    <property type="nucleotide sequence ID" value="NZ_BAAAWM010000001.1"/>
</dbReference>
<accession>A0ABQ0RIR2</accession>
<feature type="transmembrane region" description="Helical" evidence="1">
    <location>
        <begin position="29"/>
        <end position="47"/>
    </location>
</feature>
<dbReference type="EMBL" id="BJNE01000002">
    <property type="protein sequence ID" value="GEC11654.1"/>
    <property type="molecule type" value="Genomic_DNA"/>
</dbReference>